<dbReference type="Proteomes" id="UP000250241">
    <property type="component" value="Chromosome"/>
</dbReference>
<sequence length="96" mass="10866">MVETYRKITDEAGANTHRALPETTSYTLQTALSTYLPNLFTAYTRTHSPTETQTTELVQALTEANREFSTALNLVRAGHSMDLETHTLFMRKRMVA</sequence>
<gene>
    <name evidence="1" type="ORF">RA11412_0330</name>
</gene>
<reference evidence="1 2" key="1">
    <citation type="submission" date="2016-10" db="EMBL/GenBank/DDBJ databases">
        <title>Genome sequence of Rothia aeria strain JCM11412.</title>
        <authorList>
            <person name="Nambu T."/>
        </authorList>
    </citation>
    <scope>NUCLEOTIDE SEQUENCE [LARGE SCALE GENOMIC DNA]</scope>
    <source>
        <strain evidence="1 2">JCM 11412</strain>
    </source>
</reference>
<evidence type="ECO:0000313" key="2">
    <source>
        <dbReference type="Proteomes" id="UP000250241"/>
    </source>
</evidence>
<organism evidence="1 2">
    <name type="scientific">Rothia aeria</name>
    <dbReference type="NCBI Taxonomy" id="172042"/>
    <lineage>
        <taxon>Bacteria</taxon>
        <taxon>Bacillati</taxon>
        <taxon>Actinomycetota</taxon>
        <taxon>Actinomycetes</taxon>
        <taxon>Micrococcales</taxon>
        <taxon>Micrococcaceae</taxon>
        <taxon>Rothia</taxon>
    </lineage>
</organism>
<dbReference type="AlphaFoldDB" id="A0A2Z5R168"/>
<dbReference type="KEGG" id="raj:RA11412_0330"/>
<name>A0A2Z5R168_9MICC</name>
<dbReference type="EMBL" id="AP017895">
    <property type="protein sequence ID" value="BAV86629.1"/>
    <property type="molecule type" value="Genomic_DNA"/>
</dbReference>
<accession>A0A2Z5R168</accession>
<protein>
    <submittedName>
        <fullName evidence="1">Uncharacterized protein</fullName>
    </submittedName>
</protein>
<proteinExistence type="predicted"/>
<keyword evidence="2" id="KW-1185">Reference proteome</keyword>
<evidence type="ECO:0000313" key="1">
    <source>
        <dbReference type="EMBL" id="BAV86629.1"/>
    </source>
</evidence>